<sequence>MRDRPKALRALKKAISALQDFEEPDQLETVLDAVASTLKPFFEDLPDSLKSQAAPLDALLAYLASQDGWLTAAAKAASRLLETASVERYDGSVVEVTPDEINEEDRQALLSGLESLYGSIEDDEDDDEGV</sequence>
<proteinExistence type="predicted"/>
<reference evidence="1 2" key="1">
    <citation type="submission" date="2019-08" db="EMBL/GenBank/DDBJ databases">
        <title>Archangium and Cystobacter genomes.</title>
        <authorList>
            <person name="Chen I.-C.K."/>
            <person name="Wielgoss S."/>
        </authorList>
    </citation>
    <scope>NUCLEOTIDE SEQUENCE [LARGE SCALE GENOMIC DNA]</scope>
    <source>
        <strain evidence="1 2">Cbm 6</strain>
    </source>
</reference>
<dbReference type="Proteomes" id="UP001611383">
    <property type="component" value="Chromosome"/>
</dbReference>
<evidence type="ECO:0000313" key="1">
    <source>
        <dbReference type="EMBL" id="WNG46820.1"/>
    </source>
</evidence>
<dbReference type="RefSeq" id="WP_395823591.1">
    <property type="nucleotide sequence ID" value="NZ_CP043494.1"/>
</dbReference>
<dbReference type="EMBL" id="CP043494">
    <property type="protein sequence ID" value="WNG46820.1"/>
    <property type="molecule type" value="Genomic_DNA"/>
</dbReference>
<evidence type="ECO:0000313" key="2">
    <source>
        <dbReference type="Proteomes" id="UP001611383"/>
    </source>
</evidence>
<name>A0ABY9WT29_9BACT</name>
<keyword evidence="2" id="KW-1185">Reference proteome</keyword>
<protein>
    <submittedName>
        <fullName evidence="1">Uncharacterized protein</fullName>
    </submittedName>
</protein>
<organism evidence="1 2">
    <name type="scientific">Archangium minus</name>
    <dbReference type="NCBI Taxonomy" id="83450"/>
    <lineage>
        <taxon>Bacteria</taxon>
        <taxon>Pseudomonadati</taxon>
        <taxon>Myxococcota</taxon>
        <taxon>Myxococcia</taxon>
        <taxon>Myxococcales</taxon>
        <taxon>Cystobacterineae</taxon>
        <taxon>Archangiaceae</taxon>
        <taxon>Archangium</taxon>
    </lineage>
</organism>
<accession>A0ABY9WT29</accession>
<gene>
    <name evidence="1" type="ORF">F0U60_23875</name>
</gene>